<dbReference type="AlphaFoldDB" id="A0A1H7TR62"/>
<dbReference type="EMBL" id="FOAD01000010">
    <property type="protein sequence ID" value="SEL87271.1"/>
    <property type="molecule type" value="Genomic_DNA"/>
</dbReference>
<dbReference type="RefSeq" id="WP_074796074.1">
    <property type="nucleotide sequence ID" value="NZ_FOAD01000010.1"/>
</dbReference>
<proteinExistence type="predicted"/>
<name>A0A1H7TR62_HALLR</name>
<evidence type="ECO:0000256" key="1">
    <source>
        <dbReference type="ARBA" id="ARBA00022491"/>
    </source>
</evidence>
<protein>
    <submittedName>
        <fullName evidence="7">DNA-binding transcriptional regulator, AcrR family</fullName>
    </submittedName>
</protein>
<evidence type="ECO:0000313" key="7">
    <source>
        <dbReference type="EMBL" id="SEL87271.1"/>
    </source>
</evidence>
<dbReference type="PANTHER" id="PTHR30055">
    <property type="entry name" value="HTH-TYPE TRANSCRIPTIONAL REGULATOR RUTR"/>
    <property type="match status" value="1"/>
</dbReference>
<sequence length="204" mass="22257">MSECSLTKLVTEAVPTETQAEIADAVRKALAKHGYARLTTAKIAAESSKTEAGLYYHYDSKDAMVAAFLESATGFLKRQLEELEATDPEARLREACDRLFVKFEDEPRRRTNIAVMELLAHAPHNETLQGPLLELESSNLAVLQGIVEDGIEQDVFREVDARGVAAFLLAAASGSTGFYLALEMEDIGPPLHAQASSYIDSLLV</sequence>
<dbReference type="Pfam" id="PF13977">
    <property type="entry name" value="TetR_C_6"/>
    <property type="match status" value="1"/>
</dbReference>
<evidence type="ECO:0000313" key="8">
    <source>
        <dbReference type="Proteomes" id="UP000183894"/>
    </source>
</evidence>
<evidence type="ECO:0000256" key="5">
    <source>
        <dbReference type="PROSITE-ProRule" id="PRU00335"/>
    </source>
</evidence>
<organism evidence="7 8">
    <name type="scientific">Haloferax larsenii</name>
    <dbReference type="NCBI Taxonomy" id="302484"/>
    <lineage>
        <taxon>Archaea</taxon>
        <taxon>Methanobacteriati</taxon>
        <taxon>Methanobacteriota</taxon>
        <taxon>Stenosarchaea group</taxon>
        <taxon>Halobacteria</taxon>
        <taxon>Halobacteriales</taxon>
        <taxon>Haloferacaceae</taxon>
        <taxon>Haloferax</taxon>
    </lineage>
</organism>
<evidence type="ECO:0000256" key="3">
    <source>
        <dbReference type="ARBA" id="ARBA00023125"/>
    </source>
</evidence>
<gene>
    <name evidence="7" type="ORF">SAMN04488691_11025</name>
</gene>
<dbReference type="Proteomes" id="UP000183894">
    <property type="component" value="Unassembled WGS sequence"/>
</dbReference>
<dbReference type="Pfam" id="PF00440">
    <property type="entry name" value="TetR_N"/>
    <property type="match status" value="1"/>
</dbReference>
<dbReference type="PRINTS" id="PR00455">
    <property type="entry name" value="HTHTETR"/>
</dbReference>
<keyword evidence="3 5" id="KW-0238">DNA-binding</keyword>
<dbReference type="InterPro" id="IPR009057">
    <property type="entry name" value="Homeodomain-like_sf"/>
</dbReference>
<dbReference type="SUPFAM" id="SSF46689">
    <property type="entry name" value="Homeodomain-like"/>
    <property type="match status" value="1"/>
</dbReference>
<evidence type="ECO:0000256" key="4">
    <source>
        <dbReference type="ARBA" id="ARBA00023163"/>
    </source>
</evidence>
<dbReference type="InterPro" id="IPR001647">
    <property type="entry name" value="HTH_TetR"/>
</dbReference>
<dbReference type="InterPro" id="IPR039538">
    <property type="entry name" value="BetI_C"/>
</dbReference>
<dbReference type="SUPFAM" id="SSF48498">
    <property type="entry name" value="Tetracyclin repressor-like, C-terminal domain"/>
    <property type="match status" value="1"/>
</dbReference>
<keyword evidence="2" id="KW-0805">Transcription regulation</keyword>
<dbReference type="GO" id="GO:0003700">
    <property type="term" value="F:DNA-binding transcription factor activity"/>
    <property type="evidence" value="ECO:0007669"/>
    <property type="project" value="TreeGrafter"/>
</dbReference>
<dbReference type="InterPro" id="IPR036271">
    <property type="entry name" value="Tet_transcr_reg_TetR-rel_C_sf"/>
</dbReference>
<dbReference type="OrthoDB" id="135877at2157"/>
<keyword evidence="1" id="KW-0678">Repressor</keyword>
<reference evidence="7 8" key="1">
    <citation type="submission" date="2016-10" db="EMBL/GenBank/DDBJ databases">
        <authorList>
            <person name="de Groot N.N."/>
        </authorList>
    </citation>
    <scope>NUCLEOTIDE SEQUENCE [LARGE SCALE GENOMIC DNA]</scope>
    <source>
        <strain evidence="7 8">CDM_5</strain>
    </source>
</reference>
<feature type="DNA-binding region" description="H-T-H motif" evidence="5">
    <location>
        <begin position="39"/>
        <end position="58"/>
    </location>
</feature>
<dbReference type="GO" id="GO:0000976">
    <property type="term" value="F:transcription cis-regulatory region binding"/>
    <property type="evidence" value="ECO:0007669"/>
    <property type="project" value="TreeGrafter"/>
</dbReference>
<dbReference type="Gene3D" id="1.10.357.10">
    <property type="entry name" value="Tetracycline Repressor, domain 2"/>
    <property type="match status" value="1"/>
</dbReference>
<dbReference type="PANTHER" id="PTHR30055:SF234">
    <property type="entry name" value="HTH-TYPE TRANSCRIPTIONAL REGULATOR BETI"/>
    <property type="match status" value="1"/>
</dbReference>
<keyword evidence="4" id="KW-0804">Transcription</keyword>
<feature type="domain" description="HTH tetR-type" evidence="6">
    <location>
        <begin position="16"/>
        <end position="76"/>
    </location>
</feature>
<accession>A0A1H7TR62</accession>
<dbReference type="InterPro" id="IPR050109">
    <property type="entry name" value="HTH-type_TetR-like_transc_reg"/>
</dbReference>
<dbReference type="PROSITE" id="PS50977">
    <property type="entry name" value="HTH_TETR_2"/>
    <property type="match status" value="1"/>
</dbReference>
<evidence type="ECO:0000256" key="2">
    <source>
        <dbReference type="ARBA" id="ARBA00023015"/>
    </source>
</evidence>
<evidence type="ECO:0000259" key="6">
    <source>
        <dbReference type="PROSITE" id="PS50977"/>
    </source>
</evidence>